<evidence type="ECO:0000313" key="1">
    <source>
        <dbReference type="EMBL" id="GMA40641.1"/>
    </source>
</evidence>
<keyword evidence="2" id="KW-1185">Reference proteome</keyword>
<dbReference type="RefSeq" id="WP_431310600.1">
    <property type="nucleotide sequence ID" value="NZ_BSUO01000001.1"/>
</dbReference>
<dbReference type="InterPro" id="IPR036188">
    <property type="entry name" value="FAD/NAD-bd_sf"/>
</dbReference>
<reference evidence="2" key="1">
    <citation type="journal article" date="2019" name="Int. J. Syst. Evol. Microbiol.">
        <title>The Global Catalogue of Microorganisms (GCM) 10K type strain sequencing project: providing services to taxonomists for standard genome sequencing and annotation.</title>
        <authorList>
            <consortium name="The Broad Institute Genomics Platform"/>
            <consortium name="The Broad Institute Genome Sequencing Center for Infectious Disease"/>
            <person name="Wu L."/>
            <person name="Ma J."/>
        </authorList>
    </citation>
    <scope>NUCLEOTIDE SEQUENCE [LARGE SCALE GENOMIC DNA]</scope>
    <source>
        <strain evidence="2">NBRC 113072</strain>
    </source>
</reference>
<dbReference type="PANTHER" id="PTHR42685:SF22">
    <property type="entry name" value="CONDITIONED MEDIUM FACTOR RECEPTOR 1"/>
    <property type="match status" value="1"/>
</dbReference>
<dbReference type="Proteomes" id="UP001157126">
    <property type="component" value="Unassembled WGS sequence"/>
</dbReference>
<evidence type="ECO:0000313" key="2">
    <source>
        <dbReference type="Proteomes" id="UP001157126"/>
    </source>
</evidence>
<evidence type="ECO:0008006" key="3">
    <source>
        <dbReference type="Google" id="ProtNLM"/>
    </source>
</evidence>
<proteinExistence type="predicted"/>
<dbReference type="SUPFAM" id="SSF51905">
    <property type="entry name" value="FAD/NAD(P)-binding domain"/>
    <property type="match status" value="1"/>
</dbReference>
<gene>
    <name evidence="1" type="ORF">GCM10025883_26860</name>
</gene>
<accession>A0ABQ6IT74</accession>
<dbReference type="EMBL" id="BSUO01000001">
    <property type="protein sequence ID" value="GMA40641.1"/>
    <property type="molecule type" value="Genomic_DNA"/>
</dbReference>
<protein>
    <recommendedName>
        <fullName evidence="3">Geranylgeranyl reductase family protein</fullName>
    </recommendedName>
</protein>
<name>A0ABQ6IT74_9MICO</name>
<dbReference type="Gene3D" id="3.50.50.60">
    <property type="entry name" value="FAD/NAD(P)-binding domain"/>
    <property type="match status" value="1"/>
</dbReference>
<organism evidence="1 2">
    <name type="scientific">Mobilicoccus caccae</name>
    <dbReference type="NCBI Taxonomy" id="1859295"/>
    <lineage>
        <taxon>Bacteria</taxon>
        <taxon>Bacillati</taxon>
        <taxon>Actinomycetota</taxon>
        <taxon>Actinomycetes</taxon>
        <taxon>Micrococcales</taxon>
        <taxon>Dermatophilaceae</taxon>
        <taxon>Mobilicoccus</taxon>
    </lineage>
</organism>
<comment type="caution">
    <text evidence="1">The sequence shown here is derived from an EMBL/GenBank/DDBJ whole genome shotgun (WGS) entry which is preliminary data.</text>
</comment>
<sequence>MRGARQARRGLGPGHGEQSEYRAPVVLACDGNSARLAVARGRERREDRPMGVGVRTYYSTPRSHDDYMESWMELWVDKDPHDPSAGRMLLPGYGWIFALGDGTSNVGLGILDTSPAFGTVDYKDVLRRWVATLPPEWTFDEEHRVGQVRGAGLPMALGRVPHYADGLLLLGDAGGMISPFNGEGIAHAMEAARLAAEIVAQALARPDVSTRERVLARYPDAVREEMGGYFRLGSVFATLIGNPTIMRLAVRHGLPRRTLMRFVVKIMAGLADSRGGDLDDRVISALARLTPSA</sequence>
<dbReference type="PANTHER" id="PTHR42685">
    <property type="entry name" value="GERANYLGERANYL DIPHOSPHATE REDUCTASE"/>
    <property type="match status" value="1"/>
</dbReference>
<dbReference type="InterPro" id="IPR050407">
    <property type="entry name" value="Geranylgeranyl_reductase"/>
</dbReference>